<dbReference type="PANTHER" id="PTHR42887">
    <property type="entry name" value="OS12G0638800 PROTEIN"/>
    <property type="match status" value="1"/>
</dbReference>
<dbReference type="Gene3D" id="1.10.8.260">
    <property type="entry name" value="HI0933 insert domain-like"/>
    <property type="match status" value="1"/>
</dbReference>
<name>A0A7U3YK76_DESPD</name>
<sequence length="437" mass="46878">MINTLPARHRPVSDSDQKRPRLLVAGGGPAGLMAAGQAALAGVDVVVLEKMPRPGRKLCITGKGRCNLTNVAPLPDFLGHFGPTGSFLRQAFHRFFTPELLGFFEDLGLTTITERGGRVFPASGKAPEVLAALERWLRQCGVTIRGGHAIERVCLKDGRVTGVRCAGGETLAGDALILATGGASYPLTGSTGDGYSLAEAAGHHVVPIRPALVPLLTAGSATGRMSDLQLRNILVRLFIDGKKRAEAFGELTFTEDGLGGPVILTLSSRIVDTLVEGRTVVLLLDLKPALDEHKLDARLRRDFEHRRLEPISSVLRGLLPKEMVPVALEESGLTTERLAGTIRSEERKRLRHWLKNFRLTVTGHRPLAEAIVTAGGIDTREVDPRTMASRLVRGLYFAGEMLDVQADTGGYNLQAAFSTGWLAGRSAAASLLADMEA</sequence>
<dbReference type="NCBIfam" id="TIGR00275">
    <property type="entry name" value="aminoacetone oxidase family FAD-binding enzyme"/>
    <property type="match status" value="1"/>
</dbReference>
<evidence type="ECO:0000256" key="2">
    <source>
        <dbReference type="ARBA" id="ARBA00022630"/>
    </source>
</evidence>
<evidence type="ECO:0000259" key="5">
    <source>
        <dbReference type="Pfam" id="PF03486"/>
    </source>
</evidence>
<dbReference type="PANTHER" id="PTHR42887:SF2">
    <property type="entry name" value="OS12G0638800 PROTEIN"/>
    <property type="match status" value="1"/>
</dbReference>
<protein>
    <submittedName>
        <fullName evidence="7">HI0933 family protein</fullName>
    </submittedName>
</protein>
<keyword evidence="2" id="KW-0285">Flavoprotein</keyword>
<dbReference type="PRINTS" id="PR00411">
    <property type="entry name" value="PNDRDTASEI"/>
</dbReference>
<keyword evidence="8" id="KW-1185">Reference proteome</keyword>
<organism evidence="7 8">
    <name type="scientific">Desulfobulbus propionicus (strain ATCC 33891 / DSM 2032 / VKM B-1956 / 1pr3)</name>
    <dbReference type="NCBI Taxonomy" id="577650"/>
    <lineage>
        <taxon>Bacteria</taxon>
        <taxon>Pseudomonadati</taxon>
        <taxon>Thermodesulfobacteriota</taxon>
        <taxon>Desulfobulbia</taxon>
        <taxon>Desulfobulbales</taxon>
        <taxon>Desulfobulbaceae</taxon>
        <taxon>Desulfobulbus</taxon>
    </lineage>
</organism>
<dbReference type="InterPro" id="IPR057661">
    <property type="entry name" value="RsdA/BaiN/AoA(So)_Rossmann"/>
</dbReference>
<reference evidence="7 8" key="1">
    <citation type="journal article" date="2011" name="Stand. Genomic Sci.">
        <title>Complete genome sequence of Desulfobulbus propionicus type strain (1pr3).</title>
        <authorList>
            <person name="Pagani I."/>
            <person name="Lapidus A."/>
            <person name="Nolan M."/>
            <person name="Lucas S."/>
            <person name="Hammon N."/>
            <person name="Deshpande S."/>
            <person name="Cheng J.F."/>
            <person name="Chertkov O."/>
            <person name="Davenport K."/>
            <person name="Tapia R."/>
            <person name="Han C."/>
            <person name="Goodwin L."/>
            <person name="Pitluck S."/>
            <person name="Liolios K."/>
            <person name="Mavromatis K."/>
            <person name="Ivanova N."/>
            <person name="Mikhailova N."/>
            <person name="Pati A."/>
            <person name="Chen A."/>
            <person name="Palaniappan K."/>
            <person name="Land M."/>
            <person name="Hauser L."/>
            <person name="Chang Y.J."/>
            <person name="Jeffries C.D."/>
            <person name="Detter J.C."/>
            <person name="Brambilla E."/>
            <person name="Kannan K.P."/>
            <person name="Djao O.D."/>
            <person name="Rohde M."/>
            <person name="Pukall R."/>
            <person name="Spring S."/>
            <person name="Goker M."/>
            <person name="Sikorski J."/>
            <person name="Woyke T."/>
            <person name="Bristow J."/>
            <person name="Eisen J.A."/>
            <person name="Markowitz V."/>
            <person name="Hugenholtz P."/>
            <person name="Kyrpides N.C."/>
            <person name="Klenk H.P."/>
        </authorList>
    </citation>
    <scope>NUCLEOTIDE SEQUENCE [LARGE SCALE GENOMIC DNA]</scope>
    <source>
        <strain evidence="8">ATCC 33891 / DSM 2032 / 1pr3</strain>
    </source>
</reference>
<dbReference type="RefSeq" id="WP_015723433.1">
    <property type="nucleotide sequence ID" value="NC_014972.1"/>
</dbReference>
<dbReference type="AlphaFoldDB" id="A0A7U3YK76"/>
<dbReference type="KEGG" id="dpr:Despr_0713"/>
<comment type="cofactor">
    <cofactor evidence="1">
        <name>FAD</name>
        <dbReference type="ChEBI" id="CHEBI:57692"/>
    </cofactor>
</comment>
<feature type="domain" description="RsdA/BaiN/AoA(So)-like insert" evidence="6">
    <location>
        <begin position="209"/>
        <end position="372"/>
    </location>
</feature>
<feature type="domain" description="RsdA/BaiN/AoA(So)-like Rossmann fold-like" evidence="5">
    <location>
        <begin position="22"/>
        <end position="425"/>
    </location>
</feature>
<dbReference type="InterPro" id="IPR004792">
    <property type="entry name" value="BaiN-like"/>
</dbReference>
<dbReference type="InterPro" id="IPR023166">
    <property type="entry name" value="BaiN-like_dom_sf"/>
</dbReference>
<gene>
    <name evidence="7" type="ordered locus">Despr_0713</name>
</gene>
<dbReference type="Pfam" id="PF03486">
    <property type="entry name" value="HI0933_like"/>
    <property type="match status" value="1"/>
</dbReference>
<dbReference type="EMBL" id="CP002364">
    <property type="protein sequence ID" value="ADW16888.1"/>
    <property type="molecule type" value="Genomic_DNA"/>
</dbReference>
<evidence type="ECO:0000313" key="7">
    <source>
        <dbReference type="EMBL" id="ADW16888.1"/>
    </source>
</evidence>
<dbReference type="SUPFAM" id="SSF160996">
    <property type="entry name" value="HI0933 insert domain-like"/>
    <property type="match status" value="1"/>
</dbReference>
<keyword evidence="3" id="KW-0274">FAD</keyword>
<feature type="region of interest" description="Disordered" evidence="4">
    <location>
        <begin position="1"/>
        <end position="20"/>
    </location>
</feature>
<evidence type="ECO:0000256" key="4">
    <source>
        <dbReference type="SAM" id="MobiDB-lite"/>
    </source>
</evidence>
<evidence type="ECO:0000256" key="1">
    <source>
        <dbReference type="ARBA" id="ARBA00001974"/>
    </source>
</evidence>
<dbReference type="Gene3D" id="3.50.50.60">
    <property type="entry name" value="FAD/NAD(P)-binding domain"/>
    <property type="match status" value="1"/>
</dbReference>
<dbReference type="InterPro" id="IPR036188">
    <property type="entry name" value="FAD/NAD-bd_sf"/>
</dbReference>
<proteinExistence type="predicted"/>
<dbReference type="PRINTS" id="PR00368">
    <property type="entry name" value="FADPNR"/>
</dbReference>
<evidence type="ECO:0000313" key="8">
    <source>
        <dbReference type="Proteomes" id="UP000006365"/>
    </source>
</evidence>
<dbReference type="SUPFAM" id="SSF51905">
    <property type="entry name" value="FAD/NAD(P)-binding domain"/>
    <property type="match status" value="1"/>
</dbReference>
<dbReference type="Gene3D" id="2.40.30.10">
    <property type="entry name" value="Translation factors"/>
    <property type="match status" value="1"/>
</dbReference>
<dbReference type="Proteomes" id="UP000006365">
    <property type="component" value="Chromosome"/>
</dbReference>
<accession>A0A7U3YK76</accession>
<evidence type="ECO:0000256" key="3">
    <source>
        <dbReference type="ARBA" id="ARBA00022827"/>
    </source>
</evidence>
<dbReference type="Pfam" id="PF22780">
    <property type="entry name" value="HI0933_like_1st"/>
    <property type="match status" value="1"/>
</dbReference>
<dbReference type="InterPro" id="IPR055178">
    <property type="entry name" value="RsdA/BaiN/AoA(So)-like_dom"/>
</dbReference>
<evidence type="ECO:0000259" key="6">
    <source>
        <dbReference type="Pfam" id="PF22780"/>
    </source>
</evidence>